<dbReference type="EMBL" id="CAXITT010000155">
    <property type="protein sequence ID" value="CAL1533918.1"/>
    <property type="molecule type" value="Genomic_DNA"/>
</dbReference>
<evidence type="ECO:0000256" key="4">
    <source>
        <dbReference type="ARBA" id="ARBA00034521"/>
    </source>
</evidence>
<protein>
    <recommendedName>
        <fullName evidence="5">Arsenite methyltransferase</fullName>
        <ecNumber evidence="4">2.1.1.137</ecNumber>
    </recommendedName>
</protein>
<dbReference type="Pfam" id="PF13847">
    <property type="entry name" value="Methyltransf_31"/>
    <property type="match status" value="1"/>
</dbReference>
<dbReference type="AlphaFoldDB" id="A0AAV2HKG9"/>
<keyword evidence="2" id="KW-0949">S-adenosyl-L-methionine</keyword>
<sequence>MSNHPMTDASIGFYTDVCEKVNFTTRVNAIPPRIAALIQQLSEETMKRYYGSGIVIPENIKGARILDVGCGSGSLVFLLAKLVGPTGYVVGVDATESLIEQCKKQTDYHAKTWGYEEPNFEFRVANAERLSELNLGEFDVVVSNGVFCLLPDQDKGFKEVVAALKPGGVFYLSDVYAKVEVPEELKTDNKLWVLGTAGAMVWARLQELAQANGLTIPYTTYVAGVNIKSEEIKKLLNNEFACAASRMFKLPVDAKRGAATVTYKGDIEDNEEVFKWDVDLTFKKDEPTVVDEYLATILTSTVFKDNFVVEDFDGEVQTKRNQDPFKLLADLTEKGAAPETAYDVE</sequence>
<evidence type="ECO:0000256" key="6">
    <source>
        <dbReference type="ARBA" id="ARBA00047941"/>
    </source>
</evidence>
<gene>
    <name evidence="10" type="ORF">GSLYS_00007878001</name>
</gene>
<dbReference type="SUPFAM" id="SSF53335">
    <property type="entry name" value="S-adenosyl-L-methionine-dependent methyltransferases"/>
    <property type="match status" value="1"/>
</dbReference>
<reference evidence="10 11" key="1">
    <citation type="submission" date="2024-04" db="EMBL/GenBank/DDBJ databases">
        <authorList>
            <consortium name="Genoscope - CEA"/>
            <person name="William W."/>
        </authorList>
    </citation>
    <scope>NUCLEOTIDE SEQUENCE [LARGE SCALE GENOMIC DNA]</scope>
</reference>
<dbReference type="InterPro" id="IPR029063">
    <property type="entry name" value="SAM-dependent_MTases_sf"/>
</dbReference>
<name>A0AAV2HKG9_LYMST</name>
<evidence type="ECO:0000256" key="3">
    <source>
        <dbReference type="ARBA" id="ARBA00034487"/>
    </source>
</evidence>
<evidence type="ECO:0000256" key="7">
    <source>
        <dbReference type="ARBA" id="ARBA00047943"/>
    </source>
</evidence>
<comment type="catalytic activity">
    <reaction evidence="6">
        <text>arsenic triglutathione + [thioredoxin]-dithiol + S-adenosyl-L-methionine + 2 H2O = methylarsonous acid + [thioredoxin]-disulfide + 3 glutathione + S-adenosyl-L-homocysteine + H(+)</text>
        <dbReference type="Rhea" id="RHEA:69460"/>
        <dbReference type="Rhea" id="RHEA-COMP:10698"/>
        <dbReference type="Rhea" id="RHEA-COMP:10700"/>
        <dbReference type="ChEBI" id="CHEBI:15377"/>
        <dbReference type="ChEBI" id="CHEBI:15378"/>
        <dbReference type="ChEBI" id="CHEBI:17826"/>
        <dbReference type="ChEBI" id="CHEBI:29950"/>
        <dbReference type="ChEBI" id="CHEBI:50058"/>
        <dbReference type="ChEBI" id="CHEBI:57856"/>
        <dbReference type="ChEBI" id="CHEBI:57925"/>
        <dbReference type="ChEBI" id="CHEBI:59789"/>
        <dbReference type="ChEBI" id="CHEBI:183640"/>
        <dbReference type="EC" id="2.1.1.137"/>
    </reaction>
</comment>
<organism evidence="10 11">
    <name type="scientific">Lymnaea stagnalis</name>
    <name type="common">Great pond snail</name>
    <name type="synonym">Helix stagnalis</name>
    <dbReference type="NCBI Taxonomy" id="6523"/>
    <lineage>
        <taxon>Eukaryota</taxon>
        <taxon>Metazoa</taxon>
        <taxon>Spiralia</taxon>
        <taxon>Lophotrochozoa</taxon>
        <taxon>Mollusca</taxon>
        <taxon>Gastropoda</taxon>
        <taxon>Heterobranchia</taxon>
        <taxon>Euthyneura</taxon>
        <taxon>Panpulmonata</taxon>
        <taxon>Hygrophila</taxon>
        <taxon>Lymnaeoidea</taxon>
        <taxon>Lymnaeidae</taxon>
        <taxon>Lymnaea</taxon>
    </lineage>
</organism>
<evidence type="ECO:0000313" key="10">
    <source>
        <dbReference type="EMBL" id="CAL1533918.1"/>
    </source>
</evidence>
<dbReference type="EC" id="2.1.1.137" evidence="4"/>
<dbReference type="InterPro" id="IPR025714">
    <property type="entry name" value="Methyltranfer_dom"/>
</dbReference>
<dbReference type="Proteomes" id="UP001497497">
    <property type="component" value="Unassembled WGS sequence"/>
</dbReference>
<dbReference type="PANTHER" id="PTHR43675">
    <property type="entry name" value="ARSENITE METHYLTRANSFERASE"/>
    <property type="match status" value="1"/>
</dbReference>
<dbReference type="Gene3D" id="3.40.50.150">
    <property type="entry name" value="Vaccinia Virus protein VP39"/>
    <property type="match status" value="1"/>
</dbReference>
<evidence type="ECO:0000259" key="9">
    <source>
        <dbReference type="Pfam" id="PF13847"/>
    </source>
</evidence>
<dbReference type="GO" id="GO:0030791">
    <property type="term" value="F:arsenite methyltransferase activity"/>
    <property type="evidence" value="ECO:0007669"/>
    <property type="project" value="UniProtKB-EC"/>
</dbReference>
<keyword evidence="1" id="KW-0808">Transferase</keyword>
<dbReference type="InterPro" id="IPR026669">
    <property type="entry name" value="Arsenite_MeTrfase-like"/>
</dbReference>
<comment type="catalytic activity">
    <reaction evidence="8">
        <text>arsenic triglutathione + 3 [thioredoxin]-dithiol + 3 S-adenosyl-L-methionine = trimethylarsine + 3 [thioredoxin]-disulfide + 3 glutathione + 3 S-adenosyl-L-homocysteine + 3 H(+)</text>
        <dbReference type="Rhea" id="RHEA:69432"/>
        <dbReference type="Rhea" id="RHEA-COMP:10698"/>
        <dbReference type="Rhea" id="RHEA-COMP:10700"/>
        <dbReference type="ChEBI" id="CHEBI:15378"/>
        <dbReference type="ChEBI" id="CHEBI:27130"/>
        <dbReference type="ChEBI" id="CHEBI:29950"/>
        <dbReference type="ChEBI" id="CHEBI:50058"/>
        <dbReference type="ChEBI" id="CHEBI:57856"/>
        <dbReference type="ChEBI" id="CHEBI:57925"/>
        <dbReference type="ChEBI" id="CHEBI:59789"/>
        <dbReference type="ChEBI" id="CHEBI:183640"/>
        <dbReference type="EC" id="2.1.1.137"/>
    </reaction>
</comment>
<comment type="catalytic activity">
    <reaction evidence="7">
        <text>arsenic triglutathione + 2 [thioredoxin]-dithiol + 2 S-adenosyl-L-methionine + H2O = dimethylarsinous acid + 2 [thioredoxin]-disulfide + 3 glutathione + 2 S-adenosyl-L-homocysteine + 2 H(+)</text>
        <dbReference type="Rhea" id="RHEA:69464"/>
        <dbReference type="Rhea" id="RHEA-COMP:10698"/>
        <dbReference type="Rhea" id="RHEA-COMP:10700"/>
        <dbReference type="ChEBI" id="CHEBI:15377"/>
        <dbReference type="ChEBI" id="CHEBI:15378"/>
        <dbReference type="ChEBI" id="CHEBI:23808"/>
        <dbReference type="ChEBI" id="CHEBI:29950"/>
        <dbReference type="ChEBI" id="CHEBI:50058"/>
        <dbReference type="ChEBI" id="CHEBI:57856"/>
        <dbReference type="ChEBI" id="CHEBI:57925"/>
        <dbReference type="ChEBI" id="CHEBI:59789"/>
        <dbReference type="ChEBI" id="CHEBI:183640"/>
        <dbReference type="EC" id="2.1.1.137"/>
    </reaction>
</comment>
<evidence type="ECO:0000256" key="1">
    <source>
        <dbReference type="ARBA" id="ARBA00022679"/>
    </source>
</evidence>
<evidence type="ECO:0000256" key="8">
    <source>
        <dbReference type="ARBA" id="ARBA00048428"/>
    </source>
</evidence>
<comment type="similarity">
    <text evidence="3">Belongs to the methyltransferase superfamily. Arsenite methyltransferase family.</text>
</comment>
<comment type="caution">
    <text evidence="10">The sequence shown here is derived from an EMBL/GenBank/DDBJ whole genome shotgun (WGS) entry which is preliminary data.</text>
</comment>
<dbReference type="CDD" id="cd02440">
    <property type="entry name" value="AdoMet_MTases"/>
    <property type="match status" value="1"/>
</dbReference>
<evidence type="ECO:0000256" key="2">
    <source>
        <dbReference type="ARBA" id="ARBA00022691"/>
    </source>
</evidence>
<proteinExistence type="inferred from homology"/>
<evidence type="ECO:0000256" key="5">
    <source>
        <dbReference type="ARBA" id="ARBA00034545"/>
    </source>
</evidence>
<feature type="domain" description="Methyltransferase" evidence="9">
    <location>
        <begin position="61"/>
        <end position="211"/>
    </location>
</feature>
<keyword evidence="11" id="KW-1185">Reference proteome</keyword>
<dbReference type="PANTHER" id="PTHR43675:SF8">
    <property type="entry name" value="ARSENITE METHYLTRANSFERASE"/>
    <property type="match status" value="1"/>
</dbReference>
<dbReference type="Gene3D" id="3.40.5.100">
    <property type="match status" value="1"/>
</dbReference>
<evidence type="ECO:0000313" key="11">
    <source>
        <dbReference type="Proteomes" id="UP001497497"/>
    </source>
</evidence>
<accession>A0AAV2HKG9</accession>